<feature type="chain" id="PRO_5039297631" evidence="3">
    <location>
        <begin position="22"/>
        <end position="428"/>
    </location>
</feature>
<sequence length="428" mass="43943">MSEQRRFPVRRSAYLALPAVAAVLLAGCSGSPSGESSDGSTSFSLTYAKSNTIASPFEILAQDYMDSHEGVEITLSPQPNDTYGDAIRTQLQAGNAPDVMETEAGSGQSRSVIPLAEAGFLEPIPDAADVIPPGSESSYTFDDAIYGLPLGVSYAGLILNQTATDAAGLSTFPTDLDSLEAACATAADAGKSMFVVAGGAAPNAGITALVISATRVFAETPDWNEQRAAGEVTFADSDGWKDTLQTVLDLEEAGCFQAGVEGAGFDAITNNMTSGASLSFFGPLGSASELAKAAPDQTFVAQAFPPASEGDKPYGVASPTYSLSINAKSANKEAASEFLDWLAAPEQSTAFADASGGLPVAGLADMDFTGGTYEGVSDLLKNGDYTPLPNQAWANASVYDAMATGVQGLLTGQSTIDQVLSSMDAAWD</sequence>
<keyword evidence="2" id="KW-0813">Transport</keyword>
<dbReference type="RefSeq" id="WP_085476434.1">
    <property type="nucleotide sequence ID" value="NZ_FXBM01000002.1"/>
</dbReference>
<dbReference type="AlphaFoldDB" id="A0A1X7NXU1"/>
<comment type="similarity">
    <text evidence="1">Belongs to the bacterial solute-binding protein 1 family.</text>
</comment>
<dbReference type="InterPro" id="IPR050490">
    <property type="entry name" value="Bact_solute-bd_prot1"/>
</dbReference>
<evidence type="ECO:0000313" key="5">
    <source>
        <dbReference type="Proteomes" id="UP000193711"/>
    </source>
</evidence>
<accession>A0A1X7NXU1</accession>
<keyword evidence="3" id="KW-0732">Signal</keyword>
<proteinExistence type="inferred from homology"/>
<dbReference type="PROSITE" id="PS51257">
    <property type="entry name" value="PROKAR_LIPOPROTEIN"/>
    <property type="match status" value="1"/>
</dbReference>
<feature type="signal peptide" evidence="3">
    <location>
        <begin position="1"/>
        <end position="21"/>
    </location>
</feature>
<dbReference type="Pfam" id="PF01547">
    <property type="entry name" value="SBP_bac_1"/>
    <property type="match status" value="1"/>
</dbReference>
<evidence type="ECO:0000256" key="1">
    <source>
        <dbReference type="ARBA" id="ARBA00008520"/>
    </source>
</evidence>
<dbReference type="EMBL" id="FXBM01000002">
    <property type="protein sequence ID" value="SMH42336.1"/>
    <property type="molecule type" value="Genomic_DNA"/>
</dbReference>
<evidence type="ECO:0000256" key="2">
    <source>
        <dbReference type="ARBA" id="ARBA00022448"/>
    </source>
</evidence>
<dbReference type="SUPFAM" id="SSF53850">
    <property type="entry name" value="Periplasmic binding protein-like II"/>
    <property type="match status" value="1"/>
</dbReference>
<protein>
    <submittedName>
        <fullName evidence="4">Carbohydrate ABC transporter substrate-binding protein, CUT1 family</fullName>
    </submittedName>
</protein>
<dbReference type="OrthoDB" id="3256840at2"/>
<dbReference type="STRING" id="1891671.SAMN06295885_1958"/>
<evidence type="ECO:0000256" key="3">
    <source>
        <dbReference type="SAM" id="SignalP"/>
    </source>
</evidence>
<dbReference type="InterPro" id="IPR006059">
    <property type="entry name" value="SBP"/>
</dbReference>
<organism evidence="4 5">
    <name type="scientific">Rathayibacter oskolensis</name>
    <dbReference type="NCBI Taxonomy" id="1891671"/>
    <lineage>
        <taxon>Bacteria</taxon>
        <taxon>Bacillati</taxon>
        <taxon>Actinomycetota</taxon>
        <taxon>Actinomycetes</taxon>
        <taxon>Micrococcales</taxon>
        <taxon>Microbacteriaceae</taxon>
        <taxon>Rathayibacter</taxon>
    </lineage>
</organism>
<evidence type="ECO:0000313" key="4">
    <source>
        <dbReference type="EMBL" id="SMH42336.1"/>
    </source>
</evidence>
<keyword evidence="5" id="KW-1185">Reference proteome</keyword>
<dbReference type="Proteomes" id="UP000193711">
    <property type="component" value="Unassembled WGS sequence"/>
</dbReference>
<name>A0A1X7NXU1_9MICO</name>
<gene>
    <name evidence="4" type="ORF">SAMN06295885_1958</name>
</gene>
<dbReference type="PANTHER" id="PTHR43649:SF29">
    <property type="entry name" value="OSMOPROTECTIVE COMPOUNDS-BINDING PROTEIN GGTB"/>
    <property type="match status" value="1"/>
</dbReference>
<reference evidence="5" key="1">
    <citation type="submission" date="2017-04" db="EMBL/GenBank/DDBJ databases">
        <authorList>
            <person name="Varghese N."/>
            <person name="Submissions S."/>
        </authorList>
    </citation>
    <scope>NUCLEOTIDE SEQUENCE [LARGE SCALE GENOMIC DNA]</scope>
    <source>
        <strain evidence="5">VKM Ac-2121</strain>
    </source>
</reference>
<dbReference type="PANTHER" id="PTHR43649">
    <property type="entry name" value="ARABINOSE-BINDING PROTEIN-RELATED"/>
    <property type="match status" value="1"/>
</dbReference>
<dbReference type="Gene3D" id="3.40.190.10">
    <property type="entry name" value="Periplasmic binding protein-like II"/>
    <property type="match status" value="2"/>
</dbReference>